<name>A0A227IXK0_VIBPH</name>
<dbReference type="EMBL" id="NIXT01005010">
    <property type="protein sequence ID" value="OXE26885.1"/>
    <property type="molecule type" value="Genomic_DNA"/>
</dbReference>
<dbReference type="InterPro" id="IPR022055">
    <property type="entry name" value="DUF3612"/>
</dbReference>
<evidence type="ECO:0000313" key="2">
    <source>
        <dbReference type="Proteomes" id="UP000214596"/>
    </source>
</evidence>
<evidence type="ECO:0000313" key="1">
    <source>
        <dbReference type="EMBL" id="OXE26885.1"/>
    </source>
</evidence>
<proteinExistence type="predicted"/>
<protein>
    <submittedName>
        <fullName evidence="1">MerR family transcriptional regulator</fullName>
    </submittedName>
</protein>
<reference evidence="1 2" key="1">
    <citation type="journal article" date="2017" name="Appl. Environ. Microbiol.">
        <title>Parallel evolution of two clades of a major Atlantic endemic Vibrio parahaemolyticus pathogen lineage by independent acquisition of related pathogenicity islands.</title>
        <authorList>
            <person name="Xu F."/>
            <person name="Gonzalez-Escalona N."/>
            <person name="Drees K.P."/>
            <person name="Sebra R.P."/>
            <person name="Cooper V.S."/>
            <person name="Jones S.H."/>
            <person name="Whistler C.A."/>
        </authorList>
    </citation>
    <scope>NUCLEOTIDE SEQUENCE [LARGE SCALE GENOMIC DNA]</scope>
    <source>
        <strain evidence="1 2">MAVP-3</strain>
    </source>
</reference>
<dbReference type="Pfam" id="PF12268">
    <property type="entry name" value="DUF3612"/>
    <property type="match status" value="1"/>
</dbReference>
<accession>A0A227IXK0</accession>
<sequence>FRRLSQPLDTSSAQISILNVGDEPRIYCCESVNVFDPAGNNRVLCAGIDLNPAISAQGGDAVSIAEELKSLCVASGGSSVIPP</sequence>
<organism evidence="1 2">
    <name type="scientific">Vibrio parahaemolyticus</name>
    <dbReference type="NCBI Taxonomy" id="670"/>
    <lineage>
        <taxon>Bacteria</taxon>
        <taxon>Pseudomonadati</taxon>
        <taxon>Pseudomonadota</taxon>
        <taxon>Gammaproteobacteria</taxon>
        <taxon>Vibrionales</taxon>
        <taxon>Vibrionaceae</taxon>
        <taxon>Vibrio</taxon>
    </lineage>
</organism>
<dbReference type="Proteomes" id="UP000214596">
    <property type="component" value="Unassembled WGS sequence"/>
</dbReference>
<gene>
    <name evidence="1" type="ORF">CA163_36955</name>
</gene>
<feature type="non-terminal residue" evidence="1">
    <location>
        <position position="83"/>
    </location>
</feature>
<comment type="caution">
    <text evidence="1">The sequence shown here is derived from an EMBL/GenBank/DDBJ whole genome shotgun (WGS) entry which is preliminary data.</text>
</comment>
<dbReference type="AlphaFoldDB" id="A0A227IXK0"/>
<feature type="non-terminal residue" evidence="1">
    <location>
        <position position="1"/>
    </location>
</feature>